<evidence type="ECO:0000313" key="9">
    <source>
        <dbReference type="RefSeq" id="XP_010440907.2"/>
    </source>
</evidence>
<dbReference type="Pfam" id="PF12906">
    <property type="entry name" value="RINGv"/>
    <property type="match status" value="1"/>
</dbReference>
<feature type="domain" description="RING-CH-type" evidence="7">
    <location>
        <begin position="84"/>
        <end position="144"/>
    </location>
</feature>
<dbReference type="PANTHER" id="PTHR23012:SF174">
    <property type="entry name" value="OS01G0121200 PROTEIN"/>
    <property type="match status" value="1"/>
</dbReference>
<keyword evidence="2 4" id="KW-0863">Zinc-finger</keyword>
<dbReference type="InterPro" id="IPR013083">
    <property type="entry name" value="Znf_RING/FYVE/PHD"/>
</dbReference>
<dbReference type="Gene3D" id="3.30.40.10">
    <property type="entry name" value="Zinc/RING finger domain, C3HC4 (zinc finger)"/>
    <property type="match status" value="1"/>
</dbReference>
<dbReference type="PROSITE" id="PS50089">
    <property type="entry name" value="ZF_RING_2"/>
    <property type="match status" value="1"/>
</dbReference>
<keyword evidence="8" id="KW-1185">Reference proteome</keyword>
<reference evidence="9" key="2">
    <citation type="submission" date="2025-08" db="UniProtKB">
        <authorList>
            <consortium name="RefSeq"/>
        </authorList>
    </citation>
    <scope>IDENTIFICATION</scope>
    <source>
        <tissue evidence="9">Leaf</tissue>
    </source>
</reference>
<keyword evidence="5" id="KW-0812">Transmembrane</keyword>
<evidence type="ECO:0000256" key="2">
    <source>
        <dbReference type="ARBA" id="ARBA00022771"/>
    </source>
</evidence>
<dbReference type="SMART" id="SM00744">
    <property type="entry name" value="RINGv"/>
    <property type="match status" value="1"/>
</dbReference>
<dbReference type="Proteomes" id="UP000694864">
    <property type="component" value="Chromosome 11"/>
</dbReference>
<feature type="transmembrane region" description="Helical" evidence="5">
    <location>
        <begin position="198"/>
        <end position="217"/>
    </location>
</feature>
<feature type="transmembrane region" description="Helical" evidence="5">
    <location>
        <begin position="237"/>
        <end position="256"/>
    </location>
</feature>
<dbReference type="InterPro" id="IPR022143">
    <property type="entry name" value="DUF3675"/>
</dbReference>
<dbReference type="InterPro" id="IPR011016">
    <property type="entry name" value="Znf_RING-CH"/>
</dbReference>
<gene>
    <name evidence="9" type="primary">LOC104724158</name>
</gene>
<dbReference type="InterPro" id="IPR033275">
    <property type="entry name" value="MARCH-like"/>
</dbReference>
<evidence type="ECO:0000313" key="8">
    <source>
        <dbReference type="Proteomes" id="UP000694864"/>
    </source>
</evidence>
<keyword evidence="5" id="KW-1133">Transmembrane helix</keyword>
<proteinExistence type="predicted"/>
<dbReference type="SUPFAM" id="SSF57850">
    <property type="entry name" value="RING/U-box"/>
    <property type="match status" value="1"/>
</dbReference>
<evidence type="ECO:0000256" key="4">
    <source>
        <dbReference type="PROSITE-ProRule" id="PRU00175"/>
    </source>
</evidence>
<reference evidence="8" key="1">
    <citation type="journal article" date="2014" name="Nat. Commun.">
        <title>The emerging biofuel crop Camelina sativa retains a highly undifferentiated hexaploid genome structure.</title>
        <authorList>
            <person name="Kagale S."/>
            <person name="Koh C."/>
            <person name="Nixon J."/>
            <person name="Bollina V."/>
            <person name="Clarke W.E."/>
            <person name="Tuteja R."/>
            <person name="Spillane C."/>
            <person name="Robinson S.J."/>
            <person name="Links M.G."/>
            <person name="Clarke C."/>
            <person name="Higgins E.E."/>
            <person name="Huebert T."/>
            <person name="Sharpe A.G."/>
            <person name="Parkin I.A."/>
        </authorList>
    </citation>
    <scope>NUCLEOTIDE SEQUENCE [LARGE SCALE GENOMIC DNA]</scope>
    <source>
        <strain evidence="8">cv. DH55</strain>
    </source>
</reference>
<dbReference type="InterPro" id="IPR001841">
    <property type="entry name" value="Znf_RING"/>
</dbReference>
<organism evidence="8 9">
    <name type="scientific">Camelina sativa</name>
    <name type="common">False flax</name>
    <name type="synonym">Myagrum sativum</name>
    <dbReference type="NCBI Taxonomy" id="90675"/>
    <lineage>
        <taxon>Eukaryota</taxon>
        <taxon>Viridiplantae</taxon>
        <taxon>Streptophyta</taxon>
        <taxon>Embryophyta</taxon>
        <taxon>Tracheophyta</taxon>
        <taxon>Spermatophyta</taxon>
        <taxon>Magnoliopsida</taxon>
        <taxon>eudicotyledons</taxon>
        <taxon>Gunneridae</taxon>
        <taxon>Pentapetalae</taxon>
        <taxon>rosids</taxon>
        <taxon>malvids</taxon>
        <taxon>Brassicales</taxon>
        <taxon>Brassicaceae</taxon>
        <taxon>Camelineae</taxon>
        <taxon>Camelina</taxon>
    </lineage>
</organism>
<protein>
    <submittedName>
        <fullName evidence="9">Uncharacterized protein LOC104724158</fullName>
    </submittedName>
</protein>
<evidence type="ECO:0000256" key="5">
    <source>
        <dbReference type="SAM" id="Phobius"/>
    </source>
</evidence>
<keyword evidence="5" id="KW-0472">Membrane</keyword>
<evidence type="ECO:0000256" key="3">
    <source>
        <dbReference type="ARBA" id="ARBA00022833"/>
    </source>
</evidence>
<dbReference type="CDD" id="cd16495">
    <property type="entry name" value="RING_CH-C4HC3_MARCH"/>
    <property type="match status" value="1"/>
</dbReference>
<dbReference type="PANTHER" id="PTHR23012">
    <property type="entry name" value="RING/FYVE/PHD ZINC FINGER DOMAIN-CONTAINING"/>
    <property type="match status" value="1"/>
</dbReference>
<evidence type="ECO:0000259" key="7">
    <source>
        <dbReference type="PROSITE" id="PS51292"/>
    </source>
</evidence>
<dbReference type="RefSeq" id="XP_010440907.2">
    <property type="nucleotide sequence ID" value="XM_010442605.2"/>
</dbReference>
<feature type="domain" description="RING-type" evidence="6">
    <location>
        <begin position="92"/>
        <end position="138"/>
    </location>
</feature>
<keyword evidence="3" id="KW-0862">Zinc</keyword>
<name>A0ABM0UGR3_CAMSA</name>
<evidence type="ECO:0000259" key="6">
    <source>
        <dbReference type="PROSITE" id="PS50089"/>
    </source>
</evidence>
<dbReference type="Pfam" id="PF12428">
    <property type="entry name" value="DUF3675"/>
    <property type="match status" value="1"/>
</dbReference>
<sequence>MKKKKEKGKGYGGKLPFFMYSFLAQNQNLFVSLDLRIRMGEHLVLVVDRLLSDSGLGAVDKAELKTDLVNKDGTSESVSAGADLCESRFEQCRICHDEDEDSNMDTPCSCSGTLKFAHRHCVQRWCNEKGDTICEICRQQYKPGYTAPRQLFHYTGLSMNFRNDWGIEGLDLRNPYFITWDVAGDHELYSFHSPTSLICCRIIALLFVLLLFLRHSLPVLLGGVDDFSLTMLMLPLVRTLAILLIVYLFVKAFIVIQRCTQERDTRLSGFSSDEETAPPRILMALPERPELHVPVN</sequence>
<dbReference type="GeneID" id="104724158"/>
<evidence type="ECO:0000256" key="1">
    <source>
        <dbReference type="ARBA" id="ARBA00022723"/>
    </source>
</evidence>
<keyword evidence="1" id="KW-0479">Metal-binding</keyword>
<dbReference type="PROSITE" id="PS51292">
    <property type="entry name" value="ZF_RING_CH"/>
    <property type="match status" value="1"/>
</dbReference>
<accession>A0ABM0UGR3</accession>